<dbReference type="SMART" id="SM00822">
    <property type="entry name" value="PKS_KR"/>
    <property type="match status" value="1"/>
</dbReference>
<protein>
    <submittedName>
        <fullName evidence="4">SDR family oxidoreductase</fullName>
    </submittedName>
</protein>
<dbReference type="PANTHER" id="PTHR48107:SF7">
    <property type="entry name" value="RE15974P"/>
    <property type="match status" value="1"/>
</dbReference>
<dbReference type="PROSITE" id="PS00061">
    <property type="entry name" value="ADH_SHORT"/>
    <property type="match status" value="1"/>
</dbReference>
<dbReference type="PANTHER" id="PTHR48107">
    <property type="entry name" value="NADPH-DEPENDENT ALDEHYDE REDUCTASE-LIKE PROTEIN, CHLOROPLASTIC-RELATED"/>
    <property type="match status" value="1"/>
</dbReference>
<dbReference type="Proteomes" id="UP000694300">
    <property type="component" value="Unassembled WGS sequence"/>
</dbReference>
<name>A0ABS6UKQ8_9PSEU</name>
<dbReference type="InterPro" id="IPR002347">
    <property type="entry name" value="SDR_fam"/>
</dbReference>
<dbReference type="RefSeq" id="WP_218590539.1">
    <property type="nucleotide sequence ID" value="NZ_JADQDE010000015.1"/>
</dbReference>
<evidence type="ECO:0000313" key="5">
    <source>
        <dbReference type="Proteomes" id="UP000694300"/>
    </source>
</evidence>
<dbReference type="EMBL" id="JADQDF010000002">
    <property type="protein sequence ID" value="MBW0132478.1"/>
    <property type="molecule type" value="Genomic_DNA"/>
</dbReference>
<keyword evidence="2" id="KW-0560">Oxidoreductase</keyword>
<comment type="similarity">
    <text evidence="1">Belongs to the short-chain dehydrogenases/reductases (SDR) family.</text>
</comment>
<evidence type="ECO:0000256" key="2">
    <source>
        <dbReference type="ARBA" id="ARBA00023002"/>
    </source>
</evidence>
<dbReference type="Pfam" id="PF13561">
    <property type="entry name" value="adh_short_C2"/>
    <property type="match status" value="1"/>
</dbReference>
<evidence type="ECO:0000259" key="3">
    <source>
        <dbReference type="SMART" id="SM00822"/>
    </source>
</evidence>
<accession>A0ABS6UKQ8</accession>
<dbReference type="InterPro" id="IPR057326">
    <property type="entry name" value="KR_dom"/>
</dbReference>
<proteinExistence type="inferred from homology"/>
<organism evidence="4 5">
    <name type="scientific">Pseudonocardia oceani</name>
    <dbReference type="NCBI Taxonomy" id="2792013"/>
    <lineage>
        <taxon>Bacteria</taxon>
        <taxon>Bacillati</taxon>
        <taxon>Actinomycetota</taxon>
        <taxon>Actinomycetes</taxon>
        <taxon>Pseudonocardiales</taxon>
        <taxon>Pseudonocardiaceae</taxon>
        <taxon>Pseudonocardia</taxon>
    </lineage>
</organism>
<comment type="caution">
    <text evidence="4">The sequence shown here is derived from an EMBL/GenBank/DDBJ whole genome shotgun (WGS) entry which is preliminary data.</text>
</comment>
<dbReference type="InterPro" id="IPR020904">
    <property type="entry name" value="Sc_DH/Rdtase_CS"/>
</dbReference>
<gene>
    <name evidence="4" type="ORF">I4I82_33060</name>
</gene>
<evidence type="ECO:0000313" key="4">
    <source>
        <dbReference type="EMBL" id="MBW0132478.1"/>
    </source>
</evidence>
<feature type="domain" description="Ketoreductase" evidence="3">
    <location>
        <begin position="6"/>
        <end position="209"/>
    </location>
</feature>
<keyword evidence="5" id="KW-1185">Reference proteome</keyword>
<evidence type="ECO:0000256" key="1">
    <source>
        <dbReference type="ARBA" id="ARBA00006484"/>
    </source>
</evidence>
<reference evidence="4 5" key="1">
    <citation type="submission" date="2020-11" db="EMBL/GenBank/DDBJ databases">
        <title>Pseudonocardia abyssalis sp. nov. and Pseudonocardia oceani sp. nov., description and phylogenomic analysis of two novel actinomycetes isolated from the deep Southern Ocean.</title>
        <authorList>
            <person name="Parra J."/>
        </authorList>
    </citation>
    <scope>NUCLEOTIDE SEQUENCE [LARGE SCALE GENOMIC DNA]</scope>
    <source>
        <strain evidence="5">KRD185</strain>
    </source>
</reference>
<sequence length="250" mass="25444">MTRGTGVLVVTGGSRGIGAHVAAQAAAAGWAVVLSYVEAEHRADAVVSAIRRDGGAAWAVRADIADEGDVLALFRAAGRVGTVRGVVANAGVVAPPLRLRDVTAERVRRVLDVNVLGTILCCREAVRIMSTADGHGGGALVLVSSAASRIGAAGEYVDYAASKGAVDALGIGLAREVAAEGIRVNVVRPGTTRTEIHARNGQPTRVRERESGIPIGRAAEPAEVAAAVVWLLSDAASYCVGSILDVSGGR</sequence>